<comment type="caution">
    <text evidence="4">The sequence shown here is derived from an EMBL/GenBank/DDBJ whole genome shotgun (WGS) entry which is preliminary data.</text>
</comment>
<feature type="compositionally biased region" description="Acidic residues" evidence="3">
    <location>
        <begin position="1260"/>
        <end position="1271"/>
    </location>
</feature>
<keyword evidence="5" id="KW-1185">Reference proteome</keyword>
<dbReference type="PANTHER" id="PTHR18870">
    <property type="entry name" value="PROTEIN TAG-278-RELATED"/>
    <property type="match status" value="1"/>
</dbReference>
<feature type="compositionally biased region" description="Low complexity" evidence="3">
    <location>
        <begin position="1177"/>
        <end position="1192"/>
    </location>
</feature>
<feature type="region of interest" description="Disordered" evidence="3">
    <location>
        <begin position="1"/>
        <end position="58"/>
    </location>
</feature>
<feature type="coiled-coil region" evidence="2">
    <location>
        <begin position="873"/>
        <end position="968"/>
    </location>
</feature>
<feature type="compositionally biased region" description="Basic residues" evidence="3">
    <location>
        <begin position="104"/>
        <end position="113"/>
    </location>
</feature>
<feature type="region of interest" description="Disordered" evidence="3">
    <location>
        <begin position="1055"/>
        <end position="1208"/>
    </location>
</feature>
<dbReference type="PANTHER" id="PTHR18870:SF9">
    <property type="entry name" value="PROTEIN TAG-278-RELATED"/>
    <property type="match status" value="1"/>
</dbReference>
<evidence type="ECO:0000256" key="3">
    <source>
        <dbReference type="SAM" id="MobiDB-lite"/>
    </source>
</evidence>
<evidence type="ECO:0000313" key="5">
    <source>
        <dbReference type="Proteomes" id="UP001301769"/>
    </source>
</evidence>
<feature type="compositionally biased region" description="Low complexity" evidence="3">
    <location>
        <begin position="91"/>
        <end position="103"/>
    </location>
</feature>
<name>A0AAN7B548_9PEZI</name>
<keyword evidence="1 2" id="KW-0175">Coiled coil</keyword>
<feature type="region of interest" description="Disordered" evidence="3">
    <location>
        <begin position="1236"/>
        <end position="1271"/>
    </location>
</feature>
<reference evidence="4" key="2">
    <citation type="submission" date="2023-05" db="EMBL/GenBank/DDBJ databases">
        <authorList>
            <consortium name="Lawrence Berkeley National Laboratory"/>
            <person name="Steindorff A."/>
            <person name="Hensen N."/>
            <person name="Bonometti L."/>
            <person name="Westerberg I."/>
            <person name="Brannstrom I.O."/>
            <person name="Guillou S."/>
            <person name="Cros-Aarteil S."/>
            <person name="Calhoun S."/>
            <person name="Haridas S."/>
            <person name="Kuo A."/>
            <person name="Mondo S."/>
            <person name="Pangilinan J."/>
            <person name="Riley R."/>
            <person name="Labutti K."/>
            <person name="Andreopoulos B."/>
            <person name="Lipzen A."/>
            <person name="Chen C."/>
            <person name="Yanf M."/>
            <person name="Daum C."/>
            <person name="Ng V."/>
            <person name="Clum A."/>
            <person name="Ohm R."/>
            <person name="Martin F."/>
            <person name="Silar P."/>
            <person name="Natvig D."/>
            <person name="Lalanne C."/>
            <person name="Gautier V."/>
            <person name="Ament-Velasquez S.L."/>
            <person name="Kruys A."/>
            <person name="Hutchinson M.I."/>
            <person name="Powell A.J."/>
            <person name="Barry K."/>
            <person name="Miller A.N."/>
            <person name="Grigoriev I.V."/>
            <person name="Debuchy R."/>
            <person name="Gladieux P."/>
            <person name="Thoren M.H."/>
            <person name="Johannesson H."/>
        </authorList>
    </citation>
    <scope>NUCLEOTIDE SEQUENCE</scope>
    <source>
        <strain evidence="4">PSN293</strain>
    </source>
</reference>
<feature type="compositionally biased region" description="Basic and acidic residues" evidence="3">
    <location>
        <begin position="1066"/>
        <end position="1082"/>
    </location>
</feature>
<reference evidence="4" key="1">
    <citation type="journal article" date="2023" name="Mol. Phylogenet. Evol.">
        <title>Genome-scale phylogeny and comparative genomics of the fungal order Sordariales.</title>
        <authorList>
            <person name="Hensen N."/>
            <person name="Bonometti L."/>
            <person name="Westerberg I."/>
            <person name="Brannstrom I.O."/>
            <person name="Guillou S."/>
            <person name="Cros-Aarteil S."/>
            <person name="Calhoun S."/>
            <person name="Haridas S."/>
            <person name="Kuo A."/>
            <person name="Mondo S."/>
            <person name="Pangilinan J."/>
            <person name="Riley R."/>
            <person name="LaButti K."/>
            <person name="Andreopoulos B."/>
            <person name="Lipzen A."/>
            <person name="Chen C."/>
            <person name="Yan M."/>
            <person name="Daum C."/>
            <person name="Ng V."/>
            <person name="Clum A."/>
            <person name="Steindorff A."/>
            <person name="Ohm R.A."/>
            <person name="Martin F."/>
            <person name="Silar P."/>
            <person name="Natvig D.O."/>
            <person name="Lalanne C."/>
            <person name="Gautier V."/>
            <person name="Ament-Velasquez S.L."/>
            <person name="Kruys A."/>
            <person name="Hutchinson M.I."/>
            <person name="Powell A.J."/>
            <person name="Barry K."/>
            <person name="Miller A.N."/>
            <person name="Grigoriev I.V."/>
            <person name="Debuchy R."/>
            <person name="Gladieux P."/>
            <person name="Hiltunen Thoren M."/>
            <person name="Johannesson H."/>
        </authorList>
    </citation>
    <scope>NUCLEOTIDE SEQUENCE</scope>
    <source>
        <strain evidence="4">PSN293</strain>
    </source>
</reference>
<feature type="compositionally biased region" description="Acidic residues" evidence="3">
    <location>
        <begin position="1115"/>
        <end position="1131"/>
    </location>
</feature>
<feature type="compositionally biased region" description="Polar residues" evidence="3">
    <location>
        <begin position="42"/>
        <end position="57"/>
    </location>
</feature>
<feature type="compositionally biased region" description="Basic and acidic residues" evidence="3">
    <location>
        <begin position="1144"/>
        <end position="1156"/>
    </location>
</feature>
<accession>A0AAN7B548</accession>
<proteinExistence type="predicted"/>
<gene>
    <name evidence="4" type="ORF">QBC37DRAFT_180414</name>
</gene>
<sequence length="1271" mass="143857">MSASSPRTPKRYREADEDEDREQMALSSPTPIPLPAKLGSMAQASAQAEAISTNTAASEGLNITVAVAPVPASRSAVVGLSTGLGHEGNDPPSSAQPQQQQSRRAAKRQKRFAAQRSQLQHRDDSQSTPEGCEWCIDLGLGPKESTDHSILDCHFKKAHDAMQAFELAEALAKESHESEIARITARLEAQHAEKLANLKDEKPDDLERLGLFPLGDYLSLEHDYEYQLTAMRDEVDKVQQQLEEKTARLADITNHANSLTEGVIHDQKASHEQVVDKLSAEYDMQIKDLQAENGHLNDQLVNCQARLVLMNQEHARLEKNRLDKSLTADIIAEMKKSHEEAIKMLRNEYTTQISDLRNEHGKELGFLQVQLDTCQAKLHDKEEELSAALARGDDFDELQKESHTTIAILRREHREQLAHLQEELDEYKEQQSDDDLDALVAMDDLEAQQATHELEMEELQSEHVAVIADIRNAHNQELDSLQKKLVANNMMISKLEEFITTQSEDINKHRQQLKSLQKTLAAKDTEISKLEEIKTTQSKQEEIMRTQSEDINKHREQLEFLDGLLAAKDDEISELEEYARDQEREIQEDSQQLESLHEILAAKDNEISELKDTITAHSQDITRHSEQLETLQKTLAAKENEISKLEEITTAQAELINEYREDSAELQKELVGCKEQLSRKLDDEVNYAQALEAQSVAHHGEIRQLHHEHGTALDKLRNEHATQLKYLREKLAEKDEEIEELVNEMYLNPDDLEESLRAEHNTAMDELRTEHATQLGELCEKLAAKDEEIAELVKTRDKEIAELENTQEEEIAELEITHSDDLDDLENRLRAQHNAALVQLRSEHATQLGYLNKIVLEKTEEVAELENTHSDDLDDLEARLRRERHTAMVLREKLAEKQEELDDCENKWETVLAEKEQDHEGELEQARLGHQQIIDKLVSRNRELGKQLERVKAQLERESQDLAALDNRRREDLSAQEGTHLETVKVMRSELSKELVELRAFIESRELELAGQIDELKARLAEERENGGVLGEEKTRLEERMKGFKEEIDSSLGAFEAFASRPLPGRRRDTKLEQAGEEKANADADAESFHGFPDVPDDQMEGVQVTWNSAYQDLYSDDSQDVYGNGDDDDRSQDSSGDYPDCVSEGHDSEDARSPEWHPVSPTQGTPASHGSTDTHCPGPWAPGSPASAPCPEATYTPTSPPFTRAEDITAPPQISCVYHPFYGYYQEIAPNSAMPQNLEPAAREEEQAESDGDSSVTLDFEDVDEFDVSI</sequence>
<feature type="coiled-coil region" evidence="2">
    <location>
        <begin position="286"/>
        <end position="320"/>
    </location>
</feature>
<protein>
    <submittedName>
        <fullName evidence="4">Uncharacterized protein</fullName>
    </submittedName>
</protein>
<dbReference type="EMBL" id="MU858114">
    <property type="protein sequence ID" value="KAK4213126.1"/>
    <property type="molecule type" value="Genomic_DNA"/>
</dbReference>
<dbReference type="AlphaFoldDB" id="A0AAN7B548"/>
<evidence type="ECO:0000256" key="2">
    <source>
        <dbReference type="SAM" id="Coils"/>
    </source>
</evidence>
<organism evidence="4 5">
    <name type="scientific">Rhypophila decipiens</name>
    <dbReference type="NCBI Taxonomy" id="261697"/>
    <lineage>
        <taxon>Eukaryota</taxon>
        <taxon>Fungi</taxon>
        <taxon>Dikarya</taxon>
        <taxon>Ascomycota</taxon>
        <taxon>Pezizomycotina</taxon>
        <taxon>Sordariomycetes</taxon>
        <taxon>Sordariomycetidae</taxon>
        <taxon>Sordariales</taxon>
        <taxon>Naviculisporaceae</taxon>
        <taxon>Rhypophila</taxon>
    </lineage>
</organism>
<evidence type="ECO:0000313" key="4">
    <source>
        <dbReference type="EMBL" id="KAK4213126.1"/>
    </source>
</evidence>
<feature type="coiled-coil region" evidence="2">
    <location>
        <begin position="371"/>
        <end position="533"/>
    </location>
</feature>
<feature type="compositionally biased region" description="Polar residues" evidence="3">
    <location>
        <begin position="1161"/>
        <end position="1175"/>
    </location>
</feature>
<feature type="coiled-coil region" evidence="2">
    <location>
        <begin position="565"/>
        <end position="744"/>
    </location>
</feature>
<evidence type="ECO:0000256" key="1">
    <source>
        <dbReference type="ARBA" id="ARBA00023054"/>
    </source>
</evidence>
<dbReference type="Proteomes" id="UP001301769">
    <property type="component" value="Unassembled WGS sequence"/>
</dbReference>
<feature type="coiled-coil region" evidence="2">
    <location>
        <begin position="228"/>
        <end position="255"/>
    </location>
</feature>
<feature type="region of interest" description="Disordered" evidence="3">
    <location>
        <begin position="80"/>
        <end position="130"/>
    </location>
</feature>